<dbReference type="AlphaFoldDB" id="A0A9D2D3K8"/>
<evidence type="ECO:0000313" key="4">
    <source>
        <dbReference type="Proteomes" id="UP000824024"/>
    </source>
</evidence>
<evidence type="ECO:0000256" key="1">
    <source>
        <dbReference type="ARBA" id="ARBA00005397"/>
    </source>
</evidence>
<organism evidence="3 4">
    <name type="scientific">Candidatus Eubacterium avistercoris</name>
    <dbReference type="NCBI Taxonomy" id="2838567"/>
    <lineage>
        <taxon>Bacteria</taxon>
        <taxon>Bacillati</taxon>
        <taxon>Bacillota</taxon>
        <taxon>Clostridia</taxon>
        <taxon>Eubacteriales</taxon>
        <taxon>Eubacteriaceae</taxon>
        <taxon>Eubacterium</taxon>
    </lineage>
</organism>
<comment type="caution">
    <text evidence="3">The sequence shown here is derived from an EMBL/GenBank/DDBJ whole genome shotgun (WGS) entry which is preliminary data.</text>
</comment>
<accession>A0A9D2D3K8</accession>
<feature type="compositionally biased region" description="Basic and acidic residues" evidence="2">
    <location>
        <begin position="131"/>
        <end position="143"/>
    </location>
</feature>
<comment type="similarity">
    <text evidence="1">Belongs to the MecA family.</text>
</comment>
<protein>
    <submittedName>
        <fullName evidence="3">Adaptor protein MecA</fullName>
    </submittedName>
</protein>
<reference evidence="3" key="2">
    <citation type="submission" date="2021-04" db="EMBL/GenBank/DDBJ databases">
        <authorList>
            <person name="Gilroy R."/>
        </authorList>
    </citation>
    <scope>NUCLEOTIDE SEQUENCE</scope>
    <source>
        <strain evidence="3">CHK192-9172</strain>
    </source>
</reference>
<dbReference type="InterPro" id="IPR038471">
    <property type="entry name" value="MecA_C_sf"/>
</dbReference>
<dbReference type="PANTHER" id="PTHR39161:SF1">
    <property type="entry name" value="ADAPTER PROTEIN MECA 1"/>
    <property type="match status" value="1"/>
</dbReference>
<feature type="region of interest" description="Disordered" evidence="2">
    <location>
        <begin position="131"/>
        <end position="154"/>
    </location>
</feature>
<gene>
    <name evidence="3" type="ORF">IAA08_07695</name>
</gene>
<dbReference type="InterPro" id="IPR008681">
    <property type="entry name" value="Neg-reg_MecA"/>
</dbReference>
<evidence type="ECO:0000256" key="2">
    <source>
        <dbReference type="SAM" id="MobiDB-lite"/>
    </source>
</evidence>
<name>A0A9D2D3K8_9FIRM</name>
<dbReference type="Pfam" id="PF05389">
    <property type="entry name" value="MecA"/>
    <property type="match status" value="1"/>
</dbReference>
<dbReference type="Proteomes" id="UP000824024">
    <property type="component" value="Unassembled WGS sequence"/>
</dbReference>
<dbReference type="Gene3D" id="3.30.70.1950">
    <property type="match status" value="1"/>
</dbReference>
<reference evidence="3" key="1">
    <citation type="journal article" date="2021" name="PeerJ">
        <title>Extensive microbial diversity within the chicken gut microbiome revealed by metagenomics and culture.</title>
        <authorList>
            <person name="Gilroy R."/>
            <person name="Ravi A."/>
            <person name="Getino M."/>
            <person name="Pursley I."/>
            <person name="Horton D.L."/>
            <person name="Alikhan N.F."/>
            <person name="Baker D."/>
            <person name="Gharbi K."/>
            <person name="Hall N."/>
            <person name="Watson M."/>
            <person name="Adriaenssens E.M."/>
            <person name="Foster-Nyarko E."/>
            <person name="Jarju S."/>
            <person name="Secka A."/>
            <person name="Antonio M."/>
            <person name="Oren A."/>
            <person name="Chaudhuri R.R."/>
            <person name="La Ragione R."/>
            <person name="Hildebrand F."/>
            <person name="Pallen M.J."/>
        </authorList>
    </citation>
    <scope>NUCLEOTIDE SEQUENCE</scope>
    <source>
        <strain evidence="3">CHK192-9172</strain>
    </source>
</reference>
<dbReference type="EMBL" id="DXCH01000211">
    <property type="protein sequence ID" value="HIZ07800.1"/>
    <property type="molecule type" value="Genomic_DNA"/>
</dbReference>
<proteinExistence type="inferred from homology"/>
<feature type="region of interest" description="Disordered" evidence="2">
    <location>
        <begin position="91"/>
        <end position="113"/>
    </location>
</feature>
<evidence type="ECO:0000313" key="3">
    <source>
        <dbReference type="EMBL" id="HIZ07800.1"/>
    </source>
</evidence>
<dbReference type="PANTHER" id="PTHR39161">
    <property type="entry name" value="ADAPTER PROTEIN MECA"/>
    <property type="match status" value="1"/>
</dbReference>
<feature type="compositionally biased region" description="Acidic residues" evidence="2">
    <location>
        <begin position="97"/>
        <end position="113"/>
    </location>
</feature>
<sequence length="251" mass="28631">MRIEKVNENQIRCTLTREDLASRHIKLSELAYGSDNAKSLFRDMMHQAAVEHGFEADDIPLMIEAIPLSSETIMLIITKVESPEELDTRFSNFTDASGEDDSEETAYDGDNPFEQDRSKEILELFEQIRREKEKSAAPKKESSSDASDSSPSGKQLTKMFSFQELDTAFHLAGLLKDFYTGDNALYKNPKTNLYYLVIRQGAHSLSEFHKIYNTVSEYTRSENYTPGLEAFYKEHCKIILAEKALQKLSDI</sequence>